<feature type="compositionally biased region" description="Low complexity" evidence="1">
    <location>
        <begin position="18"/>
        <end position="30"/>
    </location>
</feature>
<accession>A0A4R9G5Z2</accession>
<evidence type="ECO:0000313" key="2">
    <source>
        <dbReference type="EMBL" id="TGK06982.1"/>
    </source>
</evidence>
<feature type="region of interest" description="Disordered" evidence="1">
    <location>
        <begin position="1"/>
        <end position="37"/>
    </location>
</feature>
<reference evidence="2" key="1">
    <citation type="journal article" date="2019" name="PLoS Negl. Trop. Dis.">
        <title>Revisiting the worldwide diversity of Leptospira species in the environment.</title>
        <authorList>
            <person name="Vincent A.T."/>
            <person name="Schiettekatte O."/>
            <person name="Bourhy P."/>
            <person name="Veyrier F.J."/>
            <person name="Picardeau M."/>
        </authorList>
    </citation>
    <scope>NUCLEOTIDE SEQUENCE [LARGE SCALE GENOMIC DNA]</scope>
    <source>
        <strain evidence="2">SSS9</strain>
    </source>
</reference>
<keyword evidence="3" id="KW-1185">Reference proteome</keyword>
<comment type="caution">
    <text evidence="2">The sequence shown here is derived from an EMBL/GenBank/DDBJ whole genome shotgun (WGS) entry which is preliminary data.</text>
</comment>
<gene>
    <name evidence="2" type="ORF">EHO59_02355</name>
</gene>
<dbReference type="OrthoDB" id="335798at2"/>
<feature type="compositionally biased region" description="Basic residues" evidence="1">
    <location>
        <begin position="1"/>
        <end position="17"/>
    </location>
</feature>
<dbReference type="EMBL" id="RQEP01000005">
    <property type="protein sequence ID" value="TGK06982.1"/>
    <property type="molecule type" value="Genomic_DNA"/>
</dbReference>
<evidence type="ECO:0000256" key="1">
    <source>
        <dbReference type="SAM" id="MobiDB-lite"/>
    </source>
</evidence>
<dbReference type="Proteomes" id="UP000297453">
    <property type="component" value="Unassembled WGS sequence"/>
</dbReference>
<evidence type="ECO:0000313" key="3">
    <source>
        <dbReference type="Proteomes" id="UP000297453"/>
    </source>
</evidence>
<name>A0A4R9G5Z2_9LEPT</name>
<sequence>MVQKKKKKPSPKKKASKRVSSPRSKAKSASIPRENDVKMSEMVDLAAEIFVQTLEFSTKIPERLKAKLLKQVKQAAKDALS</sequence>
<protein>
    <submittedName>
        <fullName evidence="2">Uncharacterized protein</fullName>
    </submittedName>
</protein>
<organism evidence="2 3">
    <name type="scientific">Leptospira semungkisensis</name>
    <dbReference type="NCBI Taxonomy" id="2484985"/>
    <lineage>
        <taxon>Bacteria</taxon>
        <taxon>Pseudomonadati</taxon>
        <taxon>Spirochaetota</taxon>
        <taxon>Spirochaetia</taxon>
        <taxon>Leptospirales</taxon>
        <taxon>Leptospiraceae</taxon>
        <taxon>Leptospira</taxon>
    </lineage>
</organism>
<proteinExistence type="predicted"/>
<dbReference type="AlphaFoldDB" id="A0A4R9G5Z2"/>